<keyword evidence="1" id="KW-0472">Membrane</keyword>
<reference evidence="2 3" key="1">
    <citation type="submission" date="2018-05" db="EMBL/GenBank/DDBJ databases">
        <title>Genomic Encyclopedia of Type Strains, Phase IV (KMG-IV): sequencing the most valuable type-strain genomes for metagenomic binning, comparative biology and taxonomic classification.</title>
        <authorList>
            <person name="Goeker M."/>
        </authorList>
    </citation>
    <scope>NUCLEOTIDE SEQUENCE [LARGE SCALE GENOMIC DNA]</scope>
    <source>
        <strain evidence="2 3">DSM 103371</strain>
    </source>
</reference>
<proteinExistence type="predicted"/>
<organism evidence="2 3">
    <name type="scientific">Silicimonas algicola</name>
    <dbReference type="NCBI Taxonomy" id="1826607"/>
    <lineage>
        <taxon>Bacteria</taxon>
        <taxon>Pseudomonadati</taxon>
        <taxon>Pseudomonadota</taxon>
        <taxon>Alphaproteobacteria</taxon>
        <taxon>Rhodobacterales</taxon>
        <taxon>Paracoccaceae</taxon>
    </lineage>
</organism>
<keyword evidence="3" id="KW-1185">Reference proteome</keyword>
<name>A0A316FYJ3_9RHOB</name>
<keyword evidence="1" id="KW-0812">Transmembrane</keyword>
<keyword evidence="1" id="KW-1133">Transmembrane helix</keyword>
<evidence type="ECO:0000256" key="1">
    <source>
        <dbReference type="SAM" id="Phobius"/>
    </source>
</evidence>
<dbReference type="AlphaFoldDB" id="A0A316FYJ3"/>
<dbReference type="EMBL" id="QGGV01000013">
    <property type="protein sequence ID" value="PWK53598.1"/>
    <property type="molecule type" value="Genomic_DNA"/>
</dbReference>
<evidence type="ECO:0000313" key="2">
    <source>
        <dbReference type="EMBL" id="PWK53598.1"/>
    </source>
</evidence>
<evidence type="ECO:0000313" key="3">
    <source>
        <dbReference type="Proteomes" id="UP000245390"/>
    </source>
</evidence>
<gene>
    <name evidence="2" type="ORF">C8D95_113123</name>
</gene>
<comment type="caution">
    <text evidence="2">The sequence shown here is derived from an EMBL/GenBank/DDBJ whole genome shotgun (WGS) entry which is preliminary data.</text>
</comment>
<feature type="transmembrane region" description="Helical" evidence="1">
    <location>
        <begin position="49"/>
        <end position="71"/>
    </location>
</feature>
<dbReference type="Proteomes" id="UP000245390">
    <property type="component" value="Unassembled WGS sequence"/>
</dbReference>
<accession>A0A316FYJ3</accession>
<sequence>MRKPEWPSHVILMLSPLGFRDVIRGAETGNNVDSLALPWRNGKSQHRSFLLFFIIIAAEVAAVSLDIANLVDTNLKMLIW</sequence>
<protein>
    <submittedName>
        <fullName evidence="2">Uncharacterized protein</fullName>
    </submittedName>
</protein>